<dbReference type="InterPro" id="IPR038732">
    <property type="entry name" value="HpyO/CreE_NAD-binding"/>
</dbReference>
<dbReference type="Gene3D" id="3.50.50.60">
    <property type="entry name" value="FAD/NAD(P)-binding domain"/>
    <property type="match status" value="2"/>
</dbReference>
<dbReference type="EMBL" id="BJZT01000015">
    <property type="protein sequence ID" value="GEO99377.1"/>
    <property type="molecule type" value="Genomic_DNA"/>
</dbReference>
<dbReference type="AlphaFoldDB" id="A0A512INU4"/>
<dbReference type="RefSeq" id="WP_147078269.1">
    <property type="nucleotide sequence ID" value="NZ_BJZT01000015.1"/>
</dbReference>
<gene>
    <name evidence="2" type="ORF">MHA02_17650</name>
</gene>
<accession>A0A512INU4</accession>
<dbReference type="PANTHER" id="PTHR40254:SF1">
    <property type="entry name" value="BLR0577 PROTEIN"/>
    <property type="match status" value="1"/>
</dbReference>
<proteinExistence type="predicted"/>
<evidence type="ECO:0000313" key="2">
    <source>
        <dbReference type="EMBL" id="GEO99377.1"/>
    </source>
</evidence>
<dbReference type="OrthoDB" id="101972at2"/>
<dbReference type="InterPro" id="IPR036188">
    <property type="entry name" value="FAD/NAD-bd_sf"/>
</dbReference>
<evidence type="ECO:0000259" key="1">
    <source>
        <dbReference type="Pfam" id="PF13454"/>
    </source>
</evidence>
<keyword evidence="3" id="KW-1185">Reference proteome</keyword>
<feature type="domain" description="FAD-dependent urate hydroxylase HpyO/Asp monooxygenase CreE-like FAD/NAD(P)-binding" evidence="1">
    <location>
        <begin position="11"/>
        <end position="168"/>
    </location>
</feature>
<protein>
    <recommendedName>
        <fullName evidence="1">FAD-dependent urate hydroxylase HpyO/Asp monooxygenase CreE-like FAD/NAD(P)-binding domain-containing protein</fullName>
    </recommendedName>
</protein>
<dbReference type="SUPFAM" id="SSF51905">
    <property type="entry name" value="FAD/NAD(P)-binding domain"/>
    <property type="match status" value="1"/>
</dbReference>
<reference evidence="2 3" key="1">
    <citation type="submission" date="2019-07" db="EMBL/GenBank/DDBJ databases">
        <title>Whole genome shotgun sequence of Methylobacterium haplocladii NBRC 107714.</title>
        <authorList>
            <person name="Hosoyama A."/>
            <person name="Uohara A."/>
            <person name="Ohji S."/>
            <person name="Ichikawa N."/>
        </authorList>
    </citation>
    <scope>NUCLEOTIDE SEQUENCE [LARGE SCALE GENOMIC DNA]</scope>
    <source>
        <strain evidence="2 3">NBRC 107714</strain>
    </source>
</reference>
<evidence type="ECO:0000313" key="3">
    <source>
        <dbReference type="Proteomes" id="UP000321258"/>
    </source>
</evidence>
<dbReference type="Pfam" id="PF13454">
    <property type="entry name" value="NAD_binding_9"/>
    <property type="match status" value="1"/>
</dbReference>
<dbReference type="InterPro" id="IPR052189">
    <property type="entry name" value="L-asp_N-monooxygenase_NS-form"/>
</dbReference>
<comment type="caution">
    <text evidence="2">The sequence shown here is derived from an EMBL/GenBank/DDBJ whole genome shotgun (WGS) entry which is preliminary data.</text>
</comment>
<dbReference type="Proteomes" id="UP000321258">
    <property type="component" value="Unassembled WGS sequence"/>
</dbReference>
<sequence>MGASPSALPIAVIGAGFSGTMAAIQLLETLPRGRPVLLCERSESFARGLAYGTGDFGHFLNLRAANMSAFPDRPRHFEDWLARNAPSLPPEEAVGIRVTPAGTFASRPLYGRYLSEILTETVTNGGPPRLRLVNDGVTDLVPSAGGFSLRTEGGLGLPVAGAVLAMGNLAGTGEPHSRHRADIWAPETIGRLQPDQPVLIVGTGLTMIDAVISLRRRGFGGPIVALSRRGLLPNTHAPAAAHPVPNLTATDLSSLVTLSRRLHASARAAGGDWRGVIDALRPVTDFIWRSLPQSERGRFLRHLRPFWDVHRHRSAPPAADAIDREIADGRLTVRAGRILSIADEATQAVVTLRPRGAAEPERLAVQCILDATGIGRVGETTDPLLRRLIDRGLVRPGAFGLGLDVGADFRARGQRQAGPVWTLGPLMRGALWECIAVPDIRNQAADLAAGIAAEMARAEAA</sequence>
<dbReference type="PANTHER" id="PTHR40254">
    <property type="entry name" value="BLR0577 PROTEIN"/>
    <property type="match status" value="1"/>
</dbReference>
<organism evidence="2 3">
    <name type="scientific">Methylobacterium haplocladii</name>
    <dbReference type="NCBI Taxonomy" id="1176176"/>
    <lineage>
        <taxon>Bacteria</taxon>
        <taxon>Pseudomonadati</taxon>
        <taxon>Pseudomonadota</taxon>
        <taxon>Alphaproteobacteria</taxon>
        <taxon>Hyphomicrobiales</taxon>
        <taxon>Methylobacteriaceae</taxon>
        <taxon>Methylobacterium</taxon>
    </lineage>
</organism>
<name>A0A512INU4_9HYPH</name>